<dbReference type="EMBL" id="JADCNM010000014">
    <property type="protein sequence ID" value="KAG0453754.1"/>
    <property type="molecule type" value="Genomic_DNA"/>
</dbReference>
<gene>
    <name evidence="1" type="ORF">HPP92_025058</name>
</gene>
<accession>A0A835PIC7</accession>
<dbReference type="AlphaFoldDB" id="A0A835PIC7"/>
<name>A0A835PIC7_VANPL</name>
<comment type="caution">
    <text evidence="1">The sequence shown here is derived from an EMBL/GenBank/DDBJ whole genome shotgun (WGS) entry which is preliminary data.</text>
</comment>
<organism evidence="1 2">
    <name type="scientific">Vanilla planifolia</name>
    <name type="common">Vanilla</name>
    <dbReference type="NCBI Taxonomy" id="51239"/>
    <lineage>
        <taxon>Eukaryota</taxon>
        <taxon>Viridiplantae</taxon>
        <taxon>Streptophyta</taxon>
        <taxon>Embryophyta</taxon>
        <taxon>Tracheophyta</taxon>
        <taxon>Spermatophyta</taxon>
        <taxon>Magnoliopsida</taxon>
        <taxon>Liliopsida</taxon>
        <taxon>Asparagales</taxon>
        <taxon>Orchidaceae</taxon>
        <taxon>Vanilloideae</taxon>
        <taxon>Vanilleae</taxon>
        <taxon>Vanilla</taxon>
    </lineage>
</organism>
<reference evidence="1 2" key="1">
    <citation type="journal article" date="2020" name="Nat. Food">
        <title>A phased Vanilla planifolia genome enables genetic improvement of flavour and production.</title>
        <authorList>
            <person name="Hasing T."/>
            <person name="Tang H."/>
            <person name="Brym M."/>
            <person name="Khazi F."/>
            <person name="Huang T."/>
            <person name="Chambers A.H."/>
        </authorList>
    </citation>
    <scope>NUCLEOTIDE SEQUENCE [LARGE SCALE GENOMIC DNA]</scope>
    <source>
        <tissue evidence="1">Leaf</tissue>
    </source>
</reference>
<sequence>MVHLSGVEFDPLPRNAFGLVADTRKSHCDEGTQRALKRKKVLKSSDPESQRLLESNSSVKKYDDEDLELRSWSLLQLGKMFLSSWFEWTVWLPTLQRLVGQVSPEDSQNEAANCCKTMGFFSRTCKETFCGKRMGADVKTWTEALTVMDRNFMQALRLQQVFREILWQGGPTALRGVCGSHFEEKQEKESGN</sequence>
<proteinExistence type="predicted"/>
<protein>
    <submittedName>
        <fullName evidence="1">Uncharacterized protein</fullName>
    </submittedName>
</protein>
<evidence type="ECO:0000313" key="2">
    <source>
        <dbReference type="Proteomes" id="UP000639772"/>
    </source>
</evidence>
<dbReference type="Proteomes" id="UP000639772">
    <property type="component" value="Unassembled WGS sequence"/>
</dbReference>
<evidence type="ECO:0000313" key="1">
    <source>
        <dbReference type="EMBL" id="KAG0453754.1"/>
    </source>
</evidence>